<comment type="caution">
    <text evidence="5">The sequence shown here is derived from an EMBL/GenBank/DDBJ whole genome shotgun (WGS) entry which is preliminary data.</text>
</comment>
<evidence type="ECO:0000256" key="3">
    <source>
        <dbReference type="ARBA" id="ARBA00023002"/>
    </source>
</evidence>
<dbReference type="InterPro" id="IPR002347">
    <property type="entry name" value="SDR_fam"/>
</dbReference>
<keyword evidence="3" id="KW-0560">Oxidoreductase</keyword>
<keyword evidence="2" id="KW-0521">NADP</keyword>
<dbReference type="InterPro" id="IPR057326">
    <property type="entry name" value="KR_dom"/>
</dbReference>
<dbReference type="PRINTS" id="PR00080">
    <property type="entry name" value="SDRFAMILY"/>
</dbReference>
<feature type="domain" description="Ketoreductase" evidence="4">
    <location>
        <begin position="11"/>
        <end position="191"/>
    </location>
</feature>
<dbReference type="CDD" id="cd05233">
    <property type="entry name" value="SDR_c"/>
    <property type="match status" value="1"/>
</dbReference>
<gene>
    <name evidence="5" type="ORF">AB986_14405</name>
</gene>
<evidence type="ECO:0000256" key="2">
    <source>
        <dbReference type="ARBA" id="ARBA00022857"/>
    </source>
</evidence>
<accession>A0A0J6CYF8</accession>
<dbReference type="PRINTS" id="PR00081">
    <property type="entry name" value="GDHRDH"/>
</dbReference>
<organism evidence="5 6">
    <name type="scientific">Guptibacillus hwajinpoensis</name>
    <dbReference type="NCBI Taxonomy" id="208199"/>
    <lineage>
        <taxon>Bacteria</taxon>
        <taxon>Bacillati</taxon>
        <taxon>Bacillota</taxon>
        <taxon>Bacilli</taxon>
        <taxon>Bacillales</taxon>
        <taxon>Guptibacillaceae</taxon>
        <taxon>Guptibacillus</taxon>
    </lineage>
</organism>
<dbReference type="NCBIfam" id="NF005559">
    <property type="entry name" value="PRK07231.1"/>
    <property type="match status" value="1"/>
</dbReference>
<evidence type="ECO:0000313" key="5">
    <source>
        <dbReference type="EMBL" id="KMM37079.1"/>
    </source>
</evidence>
<dbReference type="SMART" id="SM00822">
    <property type="entry name" value="PKS_KR"/>
    <property type="match status" value="1"/>
</dbReference>
<dbReference type="GO" id="GO:0008206">
    <property type="term" value="P:bile acid metabolic process"/>
    <property type="evidence" value="ECO:0007669"/>
    <property type="project" value="UniProtKB-ARBA"/>
</dbReference>
<dbReference type="Gene3D" id="3.40.50.720">
    <property type="entry name" value="NAD(P)-binding Rossmann-like Domain"/>
    <property type="match status" value="1"/>
</dbReference>
<dbReference type="InterPro" id="IPR036291">
    <property type="entry name" value="NAD(P)-bd_dom_sf"/>
</dbReference>
<keyword evidence="6" id="KW-1185">Reference proteome</keyword>
<dbReference type="InterPro" id="IPR052178">
    <property type="entry name" value="Sec_Metab_Biosynth_SDR"/>
</dbReference>
<dbReference type="Proteomes" id="UP000035996">
    <property type="component" value="Unassembled WGS sequence"/>
</dbReference>
<proteinExistence type="inferred from homology"/>
<comment type="similarity">
    <text evidence="1">Belongs to the short-chain dehydrogenases/reductases (SDR) family.</text>
</comment>
<dbReference type="PANTHER" id="PTHR43618">
    <property type="entry name" value="7-ALPHA-HYDROXYSTEROID DEHYDROGENASE"/>
    <property type="match status" value="1"/>
</dbReference>
<reference evidence="5" key="1">
    <citation type="submission" date="2015-06" db="EMBL/GenBank/DDBJ databases">
        <authorList>
            <person name="Liu B."/>
            <person name="Wang J."/>
            <person name="Zhu Y."/>
            <person name="Liu G."/>
            <person name="Chen Q."/>
            <person name="Zheng C."/>
            <person name="Che J."/>
            <person name="Ge C."/>
            <person name="Shi H."/>
            <person name="Pan Z."/>
            <person name="Liu X."/>
        </authorList>
    </citation>
    <scope>NUCLEOTIDE SEQUENCE [LARGE SCALE GENOMIC DNA]</scope>
    <source>
        <strain evidence="5">DSM 16346</strain>
    </source>
</reference>
<dbReference type="Pfam" id="PF13561">
    <property type="entry name" value="adh_short_C2"/>
    <property type="match status" value="1"/>
</dbReference>
<evidence type="ECO:0000259" key="4">
    <source>
        <dbReference type="SMART" id="SM00822"/>
    </source>
</evidence>
<dbReference type="SUPFAM" id="SSF51735">
    <property type="entry name" value="NAD(P)-binding Rossmann-fold domains"/>
    <property type="match status" value="1"/>
</dbReference>
<dbReference type="AlphaFoldDB" id="A0A0J6CYF8"/>
<protein>
    <recommendedName>
        <fullName evidence="4">Ketoreductase domain-containing protein</fullName>
    </recommendedName>
</protein>
<dbReference type="FunFam" id="3.40.50.720:FF:000084">
    <property type="entry name" value="Short-chain dehydrogenase reductase"/>
    <property type="match status" value="1"/>
</dbReference>
<evidence type="ECO:0000313" key="6">
    <source>
        <dbReference type="Proteomes" id="UP000035996"/>
    </source>
</evidence>
<dbReference type="PANTHER" id="PTHR43618:SF8">
    <property type="entry name" value="7ALPHA-HYDROXYSTEROID DEHYDROGENASE"/>
    <property type="match status" value="1"/>
</dbReference>
<name>A0A0J6CYF8_9BACL</name>
<evidence type="ECO:0000256" key="1">
    <source>
        <dbReference type="ARBA" id="ARBA00006484"/>
    </source>
</evidence>
<sequence length="257" mass="27689">MNMRYFDLSNKVAVVTGGGRGIGKTIALALSEAGATVAIVGRTKSVLDEAASEINRETNRNVYTVVGDVTDEESINDVIKTIHHTIGVIHILVNNAGKTIRKTIEELEPHEWDEVMSTNAKSVYMMTRAVLPDLKEGEGTRVINIASMASEVGLPFSTPYGPSKAAVVQLTKQLAQELSPLGITVNAISPGFIRTPFNEKALENNILVNKINGSNPMHRIGQLEELIPAVLYLASPYSTYTTGQNLVIDGGTTSHAF</sequence>
<dbReference type="GO" id="GO:0016491">
    <property type="term" value="F:oxidoreductase activity"/>
    <property type="evidence" value="ECO:0007669"/>
    <property type="project" value="UniProtKB-KW"/>
</dbReference>
<dbReference type="STRING" id="157733.AB986_14405"/>
<dbReference type="EMBL" id="LELK01000004">
    <property type="protein sequence ID" value="KMM37079.1"/>
    <property type="molecule type" value="Genomic_DNA"/>
</dbReference>